<dbReference type="SUPFAM" id="SSF53850">
    <property type="entry name" value="Periplasmic binding protein-like II"/>
    <property type="match status" value="1"/>
</dbReference>
<dbReference type="PANTHER" id="PTHR42928">
    <property type="entry name" value="TRICARBOXYLATE-BINDING PROTEIN"/>
    <property type="match status" value="1"/>
</dbReference>
<dbReference type="Gene3D" id="3.40.190.10">
    <property type="entry name" value="Periplasmic binding protein-like II"/>
    <property type="match status" value="1"/>
</dbReference>
<dbReference type="PIRSF" id="PIRSF017082">
    <property type="entry name" value="YflP"/>
    <property type="match status" value="1"/>
</dbReference>
<accession>A0A446CVU2</accession>
<dbReference type="EMBL" id="UFQB01000033">
    <property type="protein sequence ID" value="SSW71988.1"/>
    <property type="molecule type" value="Genomic_DNA"/>
</dbReference>
<dbReference type="OrthoDB" id="8678477at2"/>
<dbReference type="InterPro" id="IPR005064">
    <property type="entry name" value="BUG"/>
</dbReference>
<organism evidence="3 4">
    <name type="scientific">Achromobacter agilis</name>
    <dbReference type="NCBI Taxonomy" id="1353888"/>
    <lineage>
        <taxon>Bacteria</taxon>
        <taxon>Pseudomonadati</taxon>
        <taxon>Pseudomonadota</taxon>
        <taxon>Betaproteobacteria</taxon>
        <taxon>Burkholderiales</taxon>
        <taxon>Alcaligenaceae</taxon>
        <taxon>Achromobacter</taxon>
    </lineage>
</organism>
<dbReference type="InterPro" id="IPR042100">
    <property type="entry name" value="Bug_dom1"/>
</dbReference>
<protein>
    <recommendedName>
        <fullName evidence="5">Tripartite tricarboxylate transporter family receptor</fullName>
    </recommendedName>
</protein>
<comment type="similarity">
    <text evidence="1">Belongs to the UPF0065 (bug) family.</text>
</comment>
<dbReference type="CDD" id="cd13578">
    <property type="entry name" value="PBP2_Bug27"/>
    <property type="match status" value="1"/>
</dbReference>
<keyword evidence="2" id="KW-0732">Signal</keyword>
<sequence>MRYTHIFAAVGAALALASAAQAGNGPSGYPERPITLVVPFPPGGGSDNIARYVASRLSARTGGNIIVENRPGAGTNIGNEFVARAAADGYTLLFGQVTLSINPHVYPKLRYSVAKDFSPIAQVAVSPTVLLVNASSDIRDVKGFAENVRTNPGKVNYGSGGTGTSVHLAGQLFSTVAGLDMVHVPYKGSGPAMVDLMGGQIQAIFDTAPSALPQAAGGKVRALAVTGQQRLAGLPNVPTFAEAGFPAFDAPVWYGLLGPAKLPEPIVTYLNEQVNLILDEPETRDRLAQLGSIPKKGSALDFGAFIGKESERWQAVVKSANVTLD</sequence>
<proteinExistence type="inferred from homology"/>
<evidence type="ECO:0000313" key="4">
    <source>
        <dbReference type="Proteomes" id="UP000289184"/>
    </source>
</evidence>
<reference evidence="3 4" key="1">
    <citation type="submission" date="2018-07" db="EMBL/GenBank/DDBJ databases">
        <authorList>
            <person name="Peeters C."/>
        </authorList>
    </citation>
    <scope>NUCLEOTIDE SEQUENCE [LARGE SCALE GENOMIC DNA]</scope>
    <source>
        <strain evidence="3 4">LMG 3411</strain>
    </source>
</reference>
<dbReference type="Pfam" id="PF03401">
    <property type="entry name" value="TctC"/>
    <property type="match status" value="1"/>
</dbReference>
<dbReference type="AlphaFoldDB" id="A0A446CVU2"/>
<dbReference type="Gene3D" id="3.40.190.150">
    <property type="entry name" value="Bordetella uptake gene, domain 1"/>
    <property type="match status" value="1"/>
</dbReference>
<feature type="chain" id="PRO_5019116804" description="Tripartite tricarboxylate transporter family receptor" evidence="2">
    <location>
        <begin position="23"/>
        <end position="325"/>
    </location>
</feature>
<dbReference type="PANTHER" id="PTHR42928:SF5">
    <property type="entry name" value="BLR1237 PROTEIN"/>
    <property type="match status" value="1"/>
</dbReference>
<evidence type="ECO:0000256" key="1">
    <source>
        <dbReference type="ARBA" id="ARBA00006987"/>
    </source>
</evidence>
<dbReference type="RefSeq" id="WP_129530417.1">
    <property type="nucleotide sequence ID" value="NZ_UFQB01000033.1"/>
</dbReference>
<gene>
    <name evidence="3" type="ORF">AGI3411_05395</name>
</gene>
<keyword evidence="4" id="KW-1185">Reference proteome</keyword>
<dbReference type="Proteomes" id="UP000289184">
    <property type="component" value="Unassembled WGS sequence"/>
</dbReference>
<evidence type="ECO:0000256" key="2">
    <source>
        <dbReference type="SAM" id="SignalP"/>
    </source>
</evidence>
<evidence type="ECO:0000313" key="3">
    <source>
        <dbReference type="EMBL" id="SSW71988.1"/>
    </source>
</evidence>
<evidence type="ECO:0008006" key="5">
    <source>
        <dbReference type="Google" id="ProtNLM"/>
    </source>
</evidence>
<name>A0A446CVU2_9BURK</name>
<feature type="signal peptide" evidence="2">
    <location>
        <begin position="1"/>
        <end position="22"/>
    </location>
</feature>